<organism evidence="2 3">
    <name type="scientific">Lapillicoccus jejuensis</name>
    <dbReference type="NCBI Taxonomy" id="402171"/>
    <lineage>
        <taxon>Bacteria</taxon>
        <taxon>Bacillati</taxon>
        <taxon>Actinomycetota</taxon>
        <taxon>Actinomycetes</taxon>
        <taxon>Micrococcales</taxon>
        <taxon>Intrasporangiaceae</taxon>
        <taxon>Lapillicoccus</taxon>
    </lineage>
</organism>
<gene>
    <name evidence="2" type="ORF">FB458_2348</name>
</gene>
<feature type="transmembrane region" description="Helical" evidence="1">
    <location>
        <begin position="64"/>
        <end position="84"/>
    </location>
</feature>
<dbReference type="AlphaFoldDB" id="A0A542E1L8"/>
<evidence type="ECO:0000256" key="1">
    <source>
        <dbReference type="SAM" id="Phobius"/>
    </source>
</evidence>
<feature type="transmembrane region" description="Helical" evidence="1">
    <location>
        <begin position="169"/>
        <end position="189"/>
    </location>
</feature>
<feature type="transmembrane region" description="Helical" evidence="1">
    <location>
        <begin position="26"/>
        <end position="44"/>
    </location>
</feature>
<proteinExistence type="predicted"/>
<sequence length="215" mass="24159">MSAGSDVDDDLTVEQRRRLERAWRRIWISQLLVLPATLVVVFVVNARLDPPTPRPGHHPVPTWVPWSIAAVLLLVVIPIQFRLLRRRFFRRDTTARALIVSGDRRDIRRVYRSLRRGETISDDDRPIAQACVDSARRQLRTAPWLVLALLLLGAVAVGLPAASHRPVPWFVAVMMILALVMIGGSFVQLRRALTGARAQGLTSSRGERGRTWTSG</sequence>
<evidence type="ECO:0000313" key="3">
    <source>
        <dbReference type="Proteomes" id="UP000317893"/>
    </source>
</evidence>
<dbReference type="Proteomes" id="UP000317893">
    <property type="component" value="Unassembled WGS sequence"/>
</dbReference>
<dbReference type="RefSeq" id="WP_141848642.1">
    <property type="nucleotide sequence ID" value="NZ_BAAAPR010000014.1"/>
</dbReference>
<evidence type="ECO:0000313" key="2">
    <source>
        <dbReference type="EMBL" id="TQJ09238.1"/>
    </source>
</evidence>
<keyword evidence="1" id="KW-0812">Transmembrane</keyword>
<keyword evidence="1" id="KW-1133">Transmembrane helix</keyword>
<name>A0A542E1L8_9MICO</name>
<accession>A0A542E1L8</accession>
<keyword evidence="1" id="KW-0472">Membrane</keyword>
<dbReference type="EMBL" id="VFMN01000001">
    <property type="protein sequence ID" value="TQJ09238.1"/>
    <property type="molecule type" value="Genomic_DNA"/>
</dbReference>
<reference evidence="2 3" key="1">
    <citation type="submission" date="2019-06" db="EMBL/GenBank/DDBJ databases">
        <title>Sequencing the genomes of 1000 actinobacteria strains.</title>
        <authorList>
            <person name="Klenk H.-P."/>
        </authorList>
    </citation>
    <scope>NUCLEOTIDE SEQUENCE [LARGE SCALE GENOMIC DNA]</scope>
    <source>
        <strain evidence="2 3">DSM 18607</strain>
    </source>
</reference>
<protein>
    <submittedName>
        <fullName evidence="2">Uncharacterized protein</fullName>
    </submittedName>
</protein>
<feature type="transmembrane region" description="Helical" evidence="1">
    <location>
        <begin position="144"/>
        <end position="163"/>
    </location>
</feature>
<keyword evidence="3" id="KW-1185">Reference proteome</keyword>
<comment type="caution">
    <text evidence="2">The sequence shown here is derived from an EMBL/GenBank/DDBJ whole genome shotgun (WGS) entry which is preliminary data.</text>
</comment>